<comment type="similarity">
    <text evidence="2">Belongs to the PpiC/parvulin rotamase family.</text>
</comment>
<accession>A0A328BHY9</accession>
<evidence type="ECO:0000256" key="3">
    <source>
        <dbReference type="ARBA" id="ARBA00013194"/>
    </source>
</evidence>
<dbReference type="InterPro" id="IPR023058">
    <property type="entry name" value="PPIase_PpiC_CS"/>
</dbReference>
<keyword evidence="8 10" id="KW-0413">Isomerase</keyword>
<dbReference type="SUPFAM" id="SSF54534">
    <property type="entry name" value="FKBP-like"/>
    <property type="match status" value="1"/>
</dbReference>
<evidence type="ECO:0000256" key="2">
    <source>
        <dbReference type="ARBA" id="ARBA00007656"/>
    </source>
</evidence>
<dbReference type="PROSITE" id="PS50198">
    <property type="entry name" value="PPIC_PPIASE_2"/>
    <property type="match status" value="1"/>
</dbReference>
<proteinExistence type="inferred from homology"/>
<dbReference type="InterPro" id="IPR050245">
    <property type="entry name" value="PrsA_foldase"/>
</dbReference>
<gene>
    <name evidence="10" type="ORF">DJ019_08450</name>
</gene>
<evidence type="ECO:0000256" key="1">
    <source>
        <dbReference type="ARBA" id="ARBA00000971"/>
    </source>
</evidence>
<protein>
    <recommendedName>
        <fullName evidence="4">Parvulin-like PPIase</fullName>
        <ecNumber evidence="3">5.2.1.8</ecNumber>
    </recommendedName>
    <alternativeName>
        <fullName evidence="6">Peptidyl-prolyl cis-trans isomerase plp</fullName>
    </alternativeName>
    <alternativeName>
        <fullName evidence="7">Rotamase plp</fullName>
    </alternativeName>
</protein>
<dbReference type="EMBL" id="QFYS01000003">
    <property type="protein sequence ID" value="RAK66275.1"/>
    <property type="molecule type" value="Genomic_DNA"/>
</dbReference>
<dbReference type="RefSeq" id="WP_111275584.1">
    <property type="nucleotide sequence ID" value="NZ_QFYS01000003.1"/>
</dbReference>
<organism evidence="10 11">
    <name type="scientific">Phenylobacterium kunshanense</name>
    <dbReference type="NCBI Taxonomy" id="1445034"/>
    <lineage>
        <taxon>Bacteria</taxon>
        <taxon>Pseudomonadati</taxon>
        <taxon>Pseudomonadota</taxon>
        <taxon>Alphaproteobacteria</taxon>
        <taxon>Caulobacterales</taxon>
        <taxon>Caulobacteraceae</taxon>
        <taxon>Phenylobacterium</taxon>
    </lineage>
</organism>
<dbReference type="GO" id="GO:0003755">
    <property type="term" value="F:peptidyl-prolyl cis-trans isomerase activity"/>
    <property type="evidence" value="ECO:0007669"/>
    <property type="project" value="UniProtKB-KW"/>
</dbReference>
<evidence type="ECO:0000256" key="8">
    <source>
        <dbReference type="PROSITE-ProRule" id="PRU00278"/>
    </source>
</evidence>
<keyword evidence="5 8" id="KW-0697">Rotamase</keyword>
<evidence type="ECO:0000256" key="4">
    <source>
        <dbReference type="ARBA" id="ARBA00018370"/>
    </source>
</evidence>
<evidence type="ECO:0000313" key="10">
    <source>
        <dbReference type="EMBL" id="RAK66275.1"/>
    </source>
</evidence>
<comment type="catalytic activity">
    <reaction evidence="1">
        <text>[protein]-peptidylproline (omega=180) = [protein]-peptidylproline (omega=0)</text>
        <dbReference type="Rhea" id="RHEA:16237"/>
        <dbReference type="Rhea" id="RHEA-COMP:10747"/>
        <dbReference type="Rhea" id="RHEA-COMP:10748"/>
        <dbReference type="ChEBI" id="CHEBI:83833"/>
        <dbReference type="ChEBI" id="CHEBI:83834"/>
        <dbReference type="EC" id="5.2.1.8"/>
    </reaction>
</comment>
<feature type="domain" description="PpiC" evidence="9">
    <location>
        <begin position="106"/>
        <end position="207"/>
    </location>
</feature>
<evidence type="ECO:0000259" key="9">
    <source>
        <dbReference type="PROSITE" id="PS50198"/>
    </source>
</evidence>
<dbReference type="Pfam" id="PF00639">
    <property type="entry name" value="Rotamase"/>
    <property type="match status" value="1"/>
</dbReference>
<dbReference type="PANTHER" id="PTHR47245:SF2">
    <property type="entry name" value="PEPTIDYL-PROLYL CIS-TRANS ISOMERASE HP_0175-RELATED"/>
    <property type="match status" value="1"/>
</dbReference>
<comment type="caution">
    <text evidence="10">The sequence shown here is derived from an EMBL/GenBank/DDBJ whole genome shotgun (WGS) entry which is preliminary data.</text>
</comment>
<name>A0A328BHY9_9CAUL</name>
<dbReference type="InterPro" id="IPR046357">
    <property type="entry name" value="PPIase_dom_sf"/>
</dbReference>
<dbReference type="InterPro" id="IPR000297">
    <property type="entry name" value="PPIase_PpiC"/>
</dbReference>
<evidence type="ECO:0000313" key="11">
    <source>
        <dbReference type="Proteomes" id="UP000249524"/>
    </source>
</evidence>
<dbReference type="Gene3D" id="3.10.50.40">
    <property type="match status" value="1"/>
</dbReference>
<evidence type="ECO:0000256" key="5">
    <source>
        <dbReference type="ARBA" id="ARBA00023110"/>
    </source>
</evidence>
<dbReference type="OrthoDB" id="196786at2"/>
<reference evidence="10 11" key="1">
    <citation type="submission" date="2018-05" db="EMBL/GenBank/DDBJ databases">
        <authorList>
            <person name="Lanie J.A."/>
            <person name="Ng W.-L."/>
            <person name="Kazmierczak K.M."/>
            <person name="Andrzejewski T.M."/>
            <person name="Davidsen T.M."/>
            <person name="Wayne K.J."/>
            <person name="Tettelin H."/>
            <person name="Glass J.I."/>
            <person name="Rusch D."/>
            <person name="Podicherti R."/>
            <person name="Tsui H.-C.T."/>
            <person name="Winkler M.E."/>
        </authorList>
    </citation>
    <scope>NUCLEOTIDE SEQUENCE [LARGE SCALE GENOMIC DNA]</scope>
    <source>
        <strain evidence="10 11">BUT-10</strain>
    </source>
</reference>
<evidence type="ECO:0000256" key="6">
    <source>
        <dbReference type="ARBA" id="ARBA00030642"/>
    </source>
</evidence>
<dbReference type="PROSITE" id="PS01096">
    <property type="entry name" value="PPIC_PPIASE_1"/>
    <property type="match status" value="1"/>
</dbReference>
<keyword evidence="11" id="KW-1185">Reference proteome</keyword>
<dbReference type="PANTHER" id="PTHR47245">
    <property type="entry name" value="PEPTIDYLPROLYL ISOMERASE"/>
    <property type="match status" value="1"/>
</dbReference>
<evidence type="ECO:0000256" key="7">
    <source>
        <dbReference type="ARBA" id="ARBA00031484"/>
    </source>
</evidence>
<dbReference type="EC" id="5.2.1.8" evidence="3"/>
<dbReference type="Proteomes" id="UP000249524">
    <property type="component" value="Unassembled WGS sequence"/>
</dbReference>
<sequence>MRTVVFDGVEVPEALLAREVQNHPGASAADARAAAGHALAIRALLLNRALELGLEPQPEIDDQGREETAEEALVRAVLDVEVEVRTPTEAECRRVYDAERARFRTPPLIEASHILIEPRGDSQTDVATARAAALCLAETLASGTCTFGELAKDHSDCSSGAVGGSLGQLRPGDLVPEVEAVLAALQPGEISEPMQSRFGWHLLRLDRRVEGRELPFEMVEARIALHLESRAWTAAAAHYVADLAADARSRGVALTLTEEGGVREGSATLGDFLSDAGAARRLQPWLEAVDPALHQRLTAAAEAAGEPVADFVQAAMADFVTEADDERWTNLISAARDAEDPALACLAAVLRSKLVPAKQTFTLIRRVSA</sequence>
<dbReference type="AlphaFoldDB" id="A0A328BHY9"/>